<gene>
    <name evidence="1" type="ORF">LCGC14_0403620</name>
</gene>
<evidence type="ECO:0008006" key="2">
    <source>
        <dbReference type="Google" id="ProtNLM"/>
    </source>
</evidence>
<evidence type="ECO:0000313" key="1">
    <source>
        <dbReference type="EMBL" id="KKN73189.1"/>
    </source>
</evidence>
<name>A0A0F9T1T1_9ZZZZ</name>
<comment type="caution">
    <text evidence="1">The sequence shown here is derived from an EMBL/GenBank/DDBJ whole genome shotgun (WGS) entry which is preliminary data.</text>
</comment>
<accession>A0A0F9T1T1</accession>
<organism evidence="1">
    <name type="scientific">marine sediment metagenome</name>
    <dbReference type="NCBI Taxonomy" id="412755"/>
    <lineage>
        <taxon>unclassified sequences</taxon>
        <taxon>metagenomes</taxon>
        <taxon>ecological metagenomes</taxon>
    </lineage>
</organism>
<proteinExistence type="predicted"/>
<dbReference type="EMBL" id="LAZR01000349">
    <property type="protein sequence ID" value="KKN73189.1"/>
    <property type="molecule type" value="Genomic_DNA"/>
</dbReference>
<dbReference type="AlphaFoldDB" id="A0A0F9T1T1"/>
<reference evidence="1" key="1">
    <citation type="journal article" date="2015" name="Nature">
        <title>Complex archaea that bridge the gap between prokaryotes and eukaryotes.</title>
        <authorList>
            <person name="Spang A."/>
            <person name="Saw J.H."/>
            <person name="Jorgensen S.L."/>
            <person name="Zaremba-Niedzwiedzka K."/>
            <person name="Martijn J."/>
            <person name="Lind A.E."/>
            <person name="van Eijk R."/>
            <person name="Schleper C."/>
            <person name="Guy L."/>
            <person name="Ettema T.J."/>
        </authorList>
    </citation>
    <scope>NUCLEOTIDE SEQUENCE</scope>
</reference>
<sequence length="77" mass="8954">MAKLRIGRKTTVEYAVEGVNLTRARGNMSQEELSRYVPLLGKQQNVSRIESQRLPHAIDKPTLRELMAEFEIEFYDM</sequence>
<protein>
    <recommendedName>
        <fullName evidence="2">HTH cro/C1-type domain-containing protein</fullName>
    </recommendedName>
</protein>